<evidence type="ECO:0000313" key="11">
    <source>
        <dbReference type="EMBL" id="RAK43869.1"/>
    </source>
</evidence>
<evidence type="ECO:0000256" key="6">
    <source>
        <dbReference type="ARBA" id="ARBA00040161"/>
    </source>
</evidence>
<dbReference type="Gene3D" id="3.40.50.2300">
    <property type="match status" value="1"/>
</dbReference>
<keyword evidence="3" id="KW-0805">Transcription regulation</keyword>
<dbReference type="EMBL" id="PZJH01000008">
    <property type="protein sequence ID" value="RAK43869.1"/>
    <property type="molecule type" value="Genomic_DNA"/>
</dbReference>
<evidence type="ECO:0000313" key="12">
    <source>
        <dbReference type="Proteomes" id="UP000249808"/>
    </source>
</evidence>
<evidence type="ECO:0000256" key="5">
    <source>
        <dbReference type="ARBA" id="ARBA00023163"/>
    </source>
</evidence>
<dbReference type="GO" id="GO:0005829">
    <property type="term" value="C:cytosol"/>
    <property type="evidence" value="ECO:0007669"/>
    <property type="project" value="TreeGrafter"/>
</dbReference>
<keyword evidence="12" id="KW-1185">Reference proteome</keyword>
<dbReference type="InterPro" id="IPR001789">
    <property type="entry name" value="Sig_transdc_resp-reg_receiver"/>
</dbReference>
<dbReference type="GO" id="GO:0032993">
    <property type="term" value="C:protein-DNA complex"/>
    <property type="evidence" value="ECO:0007669"/>
    <property type="project" value="TreeGrafter"/>
</dbReference>
<evidence type="ECO:0000256" key="4">
    <source>
        <dbReference type="ARBA" id="ARBA00023125"/>
    </source>
</evidence>
<dbReference type="Pfam" id="PF00486">
    <property type="entry name" value="Trans_reg_C"/>
    <property type="match status" value="1"/>
</dbReference>
<comment type="caution">
    <text evidence="11">The sequence shown here is derived from an EMBL/GenBank/DDBJ whole genome shotgun (WGS) entry which is preliminary data.</text>
</comment>
<dbReference type="PROSITE" id="PS51755">
    <property type="entry name" value="OMPR_PHOB"/>
    <property type="match status" value="1"/>
</dbReference>
<organism evidence="11 12">
    <name type="scientific">Macrococcus epidermidis</name>
    <dbReference type="NCBI Taxonomy" id="1902580"/>
    <lineage>
        <taxon>Bacteria</taxon>
        <taxon>Bacillati</taxon>
        <taxon>Bacillota</taxon>
        <taxon>Bacilli</taxon>
        <taxon>Bacillales</taxon>
        <taxon>Staphylococcaceae</taxon>
        <taxon>Macrococcus</taxon>
    </lineage>
</organism>
<feature type="domain" description="Response regulatory" evidence="9">
    <location>
        <begin position="2"/>
        <end position="116"/>
    </location>
</feature>
<protein>
    <recommendedName>
        <fullName evidence="6">Response regulator ArlR</fullName>
    </recommendedName>
</protein>
<evidence type="ECO:0000256" key="8">
    <source>
        <dbReference type="PROSITE-ProRule" id="PRU01091"/>
    </source>
</evidence>
<keyword evidence="1 7" id="KW-0597">Phosphoprotein</keyword>
<dbReference type="InterPro" id="IPR039420">
    <property type="entry name" value="WalR-like"/>
</dbReference>
<proteinExistence type="predicted"/>
<name>A0A327ZNG5_9STAP</name>
<dbReference type="SMART" id="SM00448">
    <property type="entry name" value="REC"/>
    <property type="match status" value="1"/>
</dbReference>
<dbReference type="PANTHER" id="PTHR48111">
    <property type="entry name" value="REGULATOR OF RPOS"/>
    <property type="match status" value="1"/>
</dbReference>
<dbReference type="SUPFAM" id="SSF46894">
    <property type="entry name" value="C-terminal effector domain of the bipartite response regulators"/>
    <property type="match status" value="1"/>
</dbReference>
<dbReference type="GO" id="GO:0000976">
    <property type="term" value="F:transcription cis-regulatory region binding"/>
    <property type="evidence" value="ECO:0007669"/>
    <property type="project" value="TreeGrafter"/>
</dbReference>
<feature type="domain" description="OmpR/PhoB-type" evidence="10">
    <location>
        <begin position="124"/>
        <end position="221"/>
    </location>
</feature>
<dbReference type="Gene3D" id="1.10.10.10">
    <property type="entry name" value="Winged helix-like DNA-binding domain superfamily/Winged helix DNA-binding domain"/>
    <property type="match status" value="1"/>
</dbReference>
<dbReference type="InterPro" id="IPR036388">
    <property type="entry name" value="WH-like_DNA-bd_sf"/>
</dbReference>
<evidence type="ECO:0000256" key="1">
    <source>
        <dbReference type="ARBA" id="ARBA00022553"/>
    </source>
</evidence>
<dbReference type="GO" id="GO:0000156">
    <property type="term" value="F:phosphorelay response regulator activity"/>
    <property type="evidence" value="ECO:0007669"/>
    <property type="project" value="TreeGrafter"/>
</dbReference>
<dbReference type="Pfam" id="PF00072">
    <property type="entry name" value="Response_reg"/>
    <property type="match status" value="1"/>
</dbReference>
<dbReference type="CDD" id="cd00383">
    <property type="entry name" value="trans_reg_C"/>
    <property type="match status" value="1"/>
</dbReference>
<dbReference type="AlphaFoldDB" id="A0A327ZNG5"/>
<feature type="DNA-binding region" description="OmpR/PhoB-type" evidence="8">
    <location>
        <begin position="124"/>
        <end position="221"/>
    </location>
</feature>
<evidence type="ECO:0000259" key="10">
    <source>
        <dbReference type="PROSITE" id="PS51755"/>
    </source>
</evidence>
<dbReference type="Gene3D" id="6.10.250.690">
    <property type="match status" value="1"/>
</dbReference>
<reference evidence="11 12" key="1">
    <citation type="journal article" date="2018" name="Front. Microbiol.">
        <title>Description and Comparative Genomics of Macrococcus caseolyticus subsp. hominis subsp. nov., Macrococcus goetzii sp. nov., Macrococcus epidermidis sp. nov., and Macrococcus bohemicus sp. nov., Novel Macrococci From Human Clinical Material With Virulence Potential and Suspected Uptake of Foreign DNA by Natural Transformation.</title>
        <authorList>
            <person name="Maslanova I."/>
            <person name="Wertheimer Z."/>
            <person name="Sedlacek I."/>
            <person name="Svec P."/>
            <person name="Indrakova A."/>
            <person name="Kovarovic V."/>
            <person name="Schumann P."/>
            <person name="Sproer C."/>
            <person name="Kralova S."/>
            <person name="Sedo O."/>
            <person name="Kristofova L."/>
            <person name="Vrbovska V."/>
            <person name="Fuzik T."/>
            <person name="Petras P."/>
            <person name="Zdrahal Z."/>
            <person name="Ruzickova V."/>
            <person name="Doskar J."/>
            <person name="Pantucek R."/>
        </authorList>
    </citation>
    <scope>NUCLEOTIDE SEQUENCE [LARGE SCALE GENOMIC DNA]</scope>
    <source>
        <strain evidence="11 12">01/688</strain>
    </source>
</reference>
<sequence length="224" mass="25854">MQILLVEDDLRLGKMMRLLLMKQNNVVTWLTSGEDAIDYAATNRYDIILLDWMLPDVQGIDILKQLREQHITTPIIMMTAKGELEDKISGFETGADDYIVKPFEFVELNMRINALHRRSVGQVTSILEVGPISVDTIKQRVRIRNNDINLTHKEYTLLVLLMEYEGIVPKDMILDKVWSIDEIVSDNNVETLIKRLRQKLGTDIQPYKIKAVRNMGYTLTHDPS</sequence>
<keyword evidence="2" id="KW-0902">Two-component regulatory system</keyword>
<evidence type="ECO:0000256" key="7">
    <source>
        <dbReference type="PROSITE-ProRule" id="PRU00169"/>
    </source>
</evidence>
<feature type="modified residue" description="4-aspartylphosphate" evidence="7">
    <location>
        <position position="51"/>
    </location>
</feature>
<dbReference type="SUPFAM" id="SSF52172">
    <property type="entry name" value="CheY-like"/>
    <property type="match status" value="1"/>
</dbReference>
<accession>A0A327ZNG5</accession>
<dbReference type="InterPro" id="IPR001867">
    <property type="entry name" value="OmpR/PhoB-type_DNA-bd"/>
</dbReference>
<dbReference type="GO" id="GO:0006355">
    <property type="term" value="P:regulation of DNA-templated transcription"/>
    <property type="evidence" value="ECO:0007669"/>
    <property type="project" value="InterPro"/>
</dbReference>
<dbReference type="InterPro" id="IPR011006">
    <property type="entry name" value="CheY-like_superfamily"/>
</dbReference>
<evidence type="ECO:0000256" key="2">
    <source>
        <dbReference type="ARBA" id="ARBA00023012"/>
    </source>
</evidence>
<evidence type="ECO:0000256" key="3">
    <source>
        <dbReference type="ARBA" id="ARBA00023015"/>
    </source>
</evidence>
<dbReference type="SMART" id="SM00862">
    <property type="entry name" value="Trans_reg_C"/>
    <property type="match status" value="1"/>
</dbReference>
<evidence type="ECO:0000259" key="9">
    <source>
        <dbReference type="PROSITE" id="PS50110"/>
    </source>
</evidence>
<keyword evidence="5" id="KW-0804">Transcription</keyword>
<dbReference type="PROSITE" id="PS50110">
    <property type="entry name" value="RESPONSE_REGULATORY"/>
    <property type="match status" value="1"/>
</dbReference>
<dbReference type="InterPro" id="IPR016032">
    <property type="entry name" value="Sig_transdc_resp-reg_C-effctor"/>
</dbReference>
<dbReference type="Proteomes" id="UP000249808">
    <property type="component" value="Unassembled WGS sequence"/>
</dbReference>
<dbReference type="PANTHER" id="PTHR48111:SF22">
    <property type="entry name" value="REGULATOR OF RPOS"/>
    <property type="match status" value="1"/>
</dbReference>
<dbReference type="RefSeq" id="WP_111717148.1">
    <property type="nucleotide sequence ID" value="NZ_JBHSSR010000005.1"/>
</dbReference>
<gene>
    <name evidence="11" type="ORF">BHU61_11895</name>
</gene>
<keyword evidence="4 8" id="KW-0238">DNA-binding</keyword>